<dbReference type="PANTHER" id="PTHR21145">
    <property type="entry name" value="CHORISMATE MUTASE"/>
    <property type="match status" value="1"/>
</dbReference>
<dbReference type="InterPro" id="IPR037039">
    <property type="entry name" value="CM_AroQ_sf_eucaryotic"/>
</dbReference>
<keyword evidence="8 13" id="KW-0028">Amino-acid biosynthesis</keyword>
<dbReference type="NCBIfam" id="TIGR01802">
    <property type="entry name" value="CM_pl-yst"/>
    <property type="match status" value="1"/>
</dbReference>
<proteinExistence type="predicted"/>
<reference evidence="15 16" key="3">
    <citation type="journal article" date="2015" name="Genome Announc.">
        <title>Draft Genome Sequence of the Archiascomycetous Yeast Saitoella complicata.</title>
        <authorList>
            <person name="Yamauchi K."/>
            <person name="Kondo S."/>
            <person name="Hamamoto M."/>
            <person name="Takahashi Y."/>
            <person name="Ogura Y."/>
            <person name="Hayashi T."/>
            <person name="Nishida H."/>
        </authorList>
    </citation>
    <scope>NUCLEOTIDE SEQUENCE [LARGE SCALE GENOMIC DNA]</scope>
    <source>
        <strain evidence="15 16">NRRL Y-17804</strain>
    </source>
</reference>
<dbReference type="PROSITE" id="PS51169">
    <property type="entry name" value="CHORISMATE_MUT_3"/>
    <property type="match status" value="1"/>
</dbReference>
<dbReference type="RefSeq" id="XP_019023190.1">
    <property type="nucleotide sequence ID" value="XM_019171923.1"/>
</dbReference>
<dbReference type="OMA" id="FLDWALM"/>
<evidence type="ECO:0000313" key="16">
    <source>
        <dbReference type="Proteomes" id="UP000033140"/>
    </source>
</evidence>
<dbReference type="EC" id="5.4.99.5" evidence="4 13"/>
<evidence type="ECO:0000256" key="11">
    <source>
        <dbReference type="ARBA" id="ARBA00023235"/>
    </source>
</evidence>
<reference evidence="15 16" key="2">
    <citation type="journal article" date="2014" name="J. Gen. Appl. Microbiol.">
        <title>The early diverging ascomycetous budding yeast Saitoella complicata has three histone deacetylases belonging to the Clr6, Hos2, and Rpd3 lineages.</title>
        <authorList>
            <person name="Nishida H."/>
            <person name="Matsumoto T."/>
            <person name="Kondo S."/>
            <person name="Hamamoto M."/>
            <person name="Yoshikawa H."/>
        </authorList>
    </citation>
    <scope>NUCLEOTIDE SEQUENCE [LARGE SCALE GENOMIC DNA]</scope>
    <source>
        <strain evidence="15 16">NRRL Y-17804</strain>
    </source>
</reference>
<dbReference type="Proteomes" id="UP000033140">
    <property type="component" value="Unassembled WGS sequence"/>
</dbReference>
<evidence type="ECO:0000256" key="5">
    <source>
        <dbReference type="ARBA" id="ARBA00020296"/>
    </source>
</evidence>
<evidence type="ECO:0000256" key="1">
    <source>
        <dbReference type="ARBA" id="ARBA00004496"/>
    </source>
</evidence>
<keyword evidence="10" id="KW-0584">Phenylalanine biosynthesis</keyword>
<evidence type="ECO:0000256" key="3">
    <source>
        <dbReference type="ARBA" id="ARBA00011738"/>
    </source>
</evidence>
<comment type="catalytic activity">
    <reaction evidence="12">
        <text>chorismate = prephenate</text>
        <dbReference type="Rhea" id="RHEA:13897"/>
        <dbReference type="ChEBI" id="CHEBI:29748"/>
        <dbReference type="ChEBI" id="CHEBI:29934"/>
        <dbReference type="EC" id="5.4.99.5"/>
    </reaction>
    <physiologicalReaction direction="left-to-right" evidence="12">
        <dbReference type="Rhea" id="RHEA:13898"/>
    </physiologicalReaction>
</comment>
<evidence type="ECO:0000256" key="9">
    <source>
        <dbReference type="ARBA" id="ARBA00023141"/>
    </source>
</evidence>
<dbReference type="UniPathway" id="UPA00120">
    <property type="reaction ID" value="UER00203"/>
</dbReference>
<keyword evidence="16" id="KW-1185">Reference proteome</keyword>
<evidence type="ECO:0000256" key="13">
    <source>
        <dbReference type="PIRNR" id="PIRNR017318"/>
    </source>
</evidence>
<dbReference type="InterPro" id="IPR002701">
    <property type="entry name" value="CM_II_prokaryot"/>
</dbReference>
<keyword evidence="11 13" id="KW-0413">Isomerase</keyword>
<evidence type="ECO:0000256" key="8">
    <source>
        <dbReference type="ARBA" id="ARBA00022605"/>
    </source>
</evidence>
<evidence type="ECO:0000256" key="7">
    <source>
        <dbReference type="ARBA" id="ARBA00022498"/>
    </source>
</evidence>
<comment type="caution">
    <text evidence="15">The sequence shown here is derived from an EMBL/GenBank/DDBJ whole genome shotgun (WGS) entry which is preliminary data.</text>
</comment>
<sequence>MDLTDRSNSIHAADHSVSMDLNDLRYQLIRLEDTIIFSLIERAQFKQNKLVYTPNGIPLPDFKGSFLDWVVQETEVIHAKVRRYQSPDEYAFTADLPEPILPPLTYPRFLHPNDINVNDKIKDYYVERIIPAICEEGDDVNYGSAATIDIQCLQALSRRIHYGKYVAEVKYRSDPEKMNELIRARDVGGLDAAITNAAVEKQVLERLGRKARAYGRDPVELNNDTTGAPARVDVDTVVSMYRDWVIPLTKEVEVDYLLRRLDNA</sequence>
<evidence type="ECO:0000256" key="10">
    <source>
        <dbReference type="ARBA" id="ARBA00023222"/>
    </source>
</evidence>
<organism evidence="15 16">
    <name type="scientific">Saitoella complicata (strain BCRC 22490 / CBS 7301 / JCM 7358 / NBRC 10748 / NRRL Y-17804)</name>
    <dbReference type="NCBI Taxonomy" id="698492"/>
    <lineage>
        <taxon>Eukaryota</taxon>
        <taxon>Fungi</taxon>
        <taxon>Dikarya</taxon>
        <taxon>Ascomycota</taxon>
        <taxon>Taphrinomycotina</taxon>
        <taxon>Taphrinomycotina incertae sedis</taxon>
        <taxon>Saitoella</taxon>
    </lineage>
</organism>
<dbReference type="FunFam" id="1.10.590.10:FF:000002">
    <property type="entry name" value="Chorismate mutase"/>
    <property type="match status" value="1"/>
</dbReference>
<keyword evidence="7" id="KW-0827">Tyrosine biosynthesis</keyword>
<dbReference type="AlphaFoldDB" id="A0A0E9NHW0"/>
<dbReference type="PIRSF" id="PIRSF017318">
    <property type="entry name" value="Chor_mut_AroQ_eu"/>
    <property type="match status" value="1"/>
</dbReference>
<evidence type="ECO:0000256" key="2">
    <source>
        <dbReference type="ARBA" id="ARBA00004817"/>
    </source>
</evidence>
<evidence type="ECO:0000256" key="6">
    <source>
        <dbReference type="ARBA" id="ARBA00022490"/>
    </source>
</evidence>
<evidence type="ECO:0000256" key="12">
    <source>
        <dbReference type="ARBA" id="ARBA00023979"/>
    </source>
</evidence>
<protein>
    <recommendedName>
        <fullName evidence="5 13">Chorismate mutase</fullName>
        <ecNumber evidence="4 13">5.4.99.5</ecNumber>
    </recommendedName>
</protein>
<dbReference type="InterPro" id="IPR036263">
    <property type="entry name" value="Chorismate_II_sf"/>
</dbReference>
<name>A0A0E9NHW0_SAICN</name>
<dbReference type="Pfam" id="PF01817">
    <property type="entry name" value="CM_2"/>
    <property type="match status" value="1"/>
</dbReference>
<feature type="domain" description="Chorismate mutase" evidence="14">
    <location>
        <begin position="143"/>
        <end position="253"/>
    </location>
</feature>
<accession>A0A0E9NHW0</accession>
<dbReference type="GO" id="GO:0004106">
    <property type="term" value="F:chorismate mutase activity"/>
    <property type="evidence" value="ECO:0007669"/>
    <property type="project" value="UniProtKB-UniRule"/>
</dbReference>
<dbReference type="GO" id="GO:0005737">
    <property type="term" value="C:cytoplasm"/>
    <property type="evidence" value="ECO:0007669"/>
    <property type="project" value="UniProtKB-SubCell"/>
</dbReference>
<comment type="subunit">
    <text evidence="3">Homodimer.</text>
</comment>
<gene>
    <name evidence="15" type="ORF">G7K_3602-t1</name>
</gene>
<keyword evidence="9 13" id="KW-0057">Aromatic amino acid biosynthesis</keyword>
<dbReference type="STRING" id="698492.A0A0E9NHW0"/>
<comment type="pathway">
    <text evidence="2">Metabolic intermediate biosynthesis; prephenate biosynthesis; prephenate from chorismate: step 1/1.</text>
</comment>
<keyword evidence="6" id="KW-0963">Cytoplasm</keyword>
<dbReference type="Gene3D" id="1.10.590.10">
    <property type="entry name" value="Chorismate mutase, AroQ class superfamily, eukaryotic"/>
    <property type="match status" value="1"/>
</dbReference>
<evidence type="ECO:0000256" key="4">
    <source>
        <dbReference type="ARBA" id="ARBA00012404"/>
    </source>
</evidence>
<dbReference type="GO" id="GO:0046417">
    <property type="term" value="P:chorismate metabolic process"/>
    <property type="evidence" value="ECO:0007669"/>
    <property type="project" value="InterPro"/>
</dbReference>
<reference evidence="15 16" key="1">
    <citation type="journal article" date="2011" name="J. Gen. Appl. Microbiol.">
        <title>Draft genome sequencing of the enigmatic yeast Saitoella complicata.</title>
        <authorList>
            <person name="Nishida H."/>
            <person name="Hamamoto M."/>
            <person name="Sugiyama J."/>
        </authorList>
    </citation>
    <scope>NUCLEOTIDE SEQUENCE [LARGE SCALE GENOMIC DNA]</scope>
    <source>
        <strain evidence="15 16">NRRL Y-17804</strain>
    </source>
</reference>
<evidence type="ECO:0000259" key="14">
    <source>
        <dbReference type="Pfam" id="PF01817"/>
    </source>
</evidence>
<dbReference type="SUPFAM" id="SSF48600">
    <property type="entry name" value="Chorismate mutase II"/>
    <property type="match status" value="1"/>
</dbReference>
<dbReference type="EMBL" id="BACD03000023">
    <property type="protein sequence ID" value="GAO49452.1"/>
    <property type="molecule type" value="Genomic_DNA"/>
</dbReference>
<evidence type="ECO:0000313" key="15">
    <source>
        <dbReference type="EMBL" id="GAO49452.1"/>
    </source>
</evidence>
<dbReference type="OrthoDB" id="191918at2759"/>
<dbReference type="PANTHER" id="PTHR21145:SF12">
    <property type="entry name" value="CHORISMATE MUTASE"/>
    <property type="match status" value="1"/>
</dbReference>
<dbReference type="GO" id="GO:0006571">
    <property type="term" value="P:tyrosine biosynthetic process"/>
    <property type="evidence" value="ECO:0007669"/>
    <property type="project" value="UniProtKB-KW"/>
</dbReference>
<dbReference type="InterPro" id="IPR008238">
    <property type="entry name" value="Chorismate_mutase_AroQ_euk"/>
</dbReference>
<dbReference type="GO" id="GO:0009094">
    <property type="term" value="P:L-phenylalanine biosynthetic process"/>
    <property type="evidence" value="ECO:0007669"/>
    <property type="project" value="UniProtKB-KW"/>
</dbReference>
<comment type="subcellular location">
    <subcellularLocation>
        <location evidence="1">Cytoplasm</location>
    </subcellularLocation>
</comment>